<dbReference type="AlphaFoldDB" id="A0A517L6W9"/>
<dbReference type="OrthoDB" id="410701at2759"/>
<evidence type="ECO:0000313" key="2">
    <source>
        <dbReference type="EMBL" id="QDS71376.1"/>
    </source>
</evidence>
<proteinExistence type="predicted"/>
<accession>A0A517L6W9</accession>
<dbReference type="STRING" id="50376.A0A517L6W9"/>
<keyword evidence="3" id="KW-1185">Reference proteome</keyword>
<feature type="region of interest" description="Disordered" evidence="1">
    <location>
        <begin position="620"/>
        <end position="643"/>
    </location>
</feature>
<sequence length="1069" mass="119960">MHGFARSFNSYAGSIGRPGIRQCTRRFFSSPSTLKAEGKSPVLELSQRYVRSPYGRRKHHASLKLKELNNNLADRAHPLGEQAHDGGEESDELSDLMDRLSPSSKIDLKKGKYDSLRDYEKGNFKVDVKDMAKRERPSPSIHLIRALELAGKSHILEPTRADGRFDITTKSKRSWESKSALDNSVLEEYILRDTSISLQSVTAKFIRWQVEVSTNGTEEEEEDGFGVIGILGRPKSVSKEGIDQFIPPLSQEENDCILKEGFTTHDVLLWSAILSAHDSIDSAHALATGATVLSGIGVQGTSTAPLFVLNFLLRRRSITADALRALLRYTLEYLELRKPVHVEKLKDIQNCKPGPLDASAIFLLFIRLLRHARMVWPAAIVPITSIIINHYLSSYTRFKAASDDQRVSYTKQCNYALHLISLPTSLKPMDSATYQQRAQFDLLRAMAGRFLPATRLGHSAVTSVLLRLEKTPQEQDWARLKAPSWPPFRRSQTRLDDSKGAEYGKSRAGRALDYMQQYGYHMRDIDRAVKIMSGFHVDGSPTVQTREIISGKAHGTAKMWAAMVISTRTLPEAWACFLTYKESVTTFHRVVYHAMFKKIIYDRIRLDVLQKMESDDKRSLSNESLKVYPGDGRETLPAPEDPTDAVYIPSEPPSLEALFDEMIGHGIVPSIPELQFLMDHAPTFSFGLKVWAANTSGIPPLMKDASQPDVPYSEHPGPHEPPLQANLPALSATAVTSFVGLLCRFPDADTSSLLRITNVKSFPISTLPGTLKYWAFYTGHPFIHAYLLLKAYKTSGRPAWLHLLHALERPETMENISMDFSWKTDASHPLIALILSQHVVASLKESGLDIDSSMFESLCKIAQHAAPASYVLRWEPGDQANRLRISRKFRNGLRLSSVANHQSKACPQFLRSLFTNMLSGRDAAVRNTNRNERLKRLGREYVPVPLPVHLVVPDLATIHAYVRALGLFSDFEGMYSLIKWMVVAKDDVAKETARKMNGMARLKKCIVAVRALLECPGRDHRLSTVGNKDIEGASEELIALVKEQVDSVPEWGGWPSDEMVEQYFWTMDD</sequence>
<evidence type="ECO:0000256" key="1">
    <source>
        <dbReference type="SAM" id="MobiDB-lite"/>
    </source>
</evidence>
<gene>
    <name evidence="2" type="ORF">FKW77_002673</name>
</gene>
<feature type="compositionally biased region" description="Basic and acidic residues" evidence="1">
    <location>
        <begin position="77"/>
        <end position="87"/>
    </location>
</feature>
<name>A0A517L6W9_9PEZI</name>
<dbReference type="Proteomes" id="UP000316270">
    <property type="component" value="Chromosome 6"/>
</dbReference>
<evidence type="ECO:0000313" key="3">
    <source>
        <dbReference type="Proteomes" id="UP000316270"/>
    </source>
</evidence>
<feature type="region of interest" description="Disordered" evidence="1">
    <location>
        <begin position="77"/>
        <end position="96"/>
    </location>
</feature>
<reference evidence="2 3" key="1">
    <citation type="submission" date="2019-07" db="EMBL/GenBank/DDBJ databases">
        <title>Finished genome of Venturia effusa.</title>
        <authorList>
            <person name="Young C.A."/>
            <person name="Cox M.P."/>
            <person name="Ganley A.R.D."/>
            <person name="David W.J."/>
        </authorList>
    </citation>
    <scope>NUCLEOTIDE SEQUENCE [LARGE SCALE GENOMIC DNA]</scope>
    <source>
        <strain evidence="3">albino</strain>
    </source>
</reference>
<protein>
    <submittedName>
        <fullName evidence="2">Uncharacterized protein</fullName>
    </submittedName>
</protein>
<organism evidence="2 3">
    <name type="scientific">Venturia effusa</name>
    <dbReference type="NCBI Taxonomy" id="50376"/>
    <lineage>
        <taxon>Eukaryota</taxon>
        <taxon>Fungi</taxon>
        <taxon>Dikarya</taxon>
        <taxon>Ascomycota</taxon>
        <taxon>Pezizomycotina</taxon>
        <taxon>Dothideomycetes</taxon>
        <taxon>Pleosporomycetidae</taxon>
        <taxon>Venturiales</taxon>
        <taxon>Venturiaceae</taxon>
        <taxon>Venturia</taxon>
    </lineage>
</organism>
<dbReference type="EMBL" id="CP042190">
    <property type="protein sequence ID" value="QDS71376.1"/>
    <property type="molecule type" value="Genomic_DNA"/>
</dbReference>